<dbReference type="InterPro" id="IPR017825">
    <property type="entry name" value="Lycopene_cyclase_dom"/>
</dbReference>
<comment type="subcellular location">
    <subcellularLocation>
        <location evidence="2">Membrane</location>
        <topology evidence="2">Multi-pass membrane protein</topology>
    </subcellularLocation>
</comment>
<evidence type="ECO:0000256" key="1">
    <source>
        <dbReference type="ARBA" id="ARBA00001805"/>
    </source>
</evidence>
<dbReference type="GO" id="GO:0045436">
    <property type="term" value="F:lycopene beta cyclase activity"/>
    <property type="evidence" value="ECO:0007669"/>
    <property type="project" value="UniProtKB-ARBA"/>
</dbReference>
<evidence type="ECO:0000256" key="8">
    <source>
        <dbReference type="ARBA" id="ARBA00012396"/>
    </source>
</evidence>
<evidence type="ECO:0000256" key="17">
    <source>
        <dbReference type="ARBA" id="ARBA00029313"/>
    </source>
</evidence>
<dbReference type="EC" id="2.5.1.32" evidence="8"/>
<evidence type="ECO:0000256" key="12">
    <source>
        <dbReference type="ARBA" id="ARBA00022746"/>
    </source>
</evidence>
<dbReference type="SFLD" id="SFLDS00005">
    <property type="entry name" value="Isoprenoid_Synthase_Type_I"/>
    <property type="match status" value="1"/>
</dbReference>
<keyword evidence="15" id="KW-0413">Isomerase</keyword>
<evidence type="ECO:0000256" key="15">
    <source>
        <dbReference type="ARBA" id="ARBA00023235"/>
    </source>
</evidence>
<dbReference type="InterPro" id="IPR002060">
    <property type="entry name" value="Squ/phyt_synthse"/>
</dbReference>
<dbReference type="AlphaFoldDB" id="A0A1V8S969"/>
<dbReference type="GO" id="GO:0016020">
    <property type="term" value="C:membrane"/>
    <property type="evidence" value="ECO:0007669"/>
    <property type="project" value="UniProtKB-SubCell"/>
</dbReference>
<evidence type="ECO:0000256" key="18">
    <source>
        <dbReference type="ARBA" id="ARBA00029335"/>
    </source>
</evidence>
<name>A0A1V8S969_9PEZI</name>
<dbReference type="InterPro" id="IPR019845">
    <property type="entry name" value="Squalene/phytoene_synthase_CS"/>
</dbReference>
<keyword evidence="11 19" id="KW-0812">Transmembrane</keyword>
<dbReference type="PROSITE" id="PS01045">
    <property type="entry name" value="SQUALEN_PHYTOEN_SYN_2"/>
    <property type="match status" value="1"/>
</dbReference>
<evidence type="ECO:0000256" key="6">
    <source>
        <dbReference type="ARBA" id="ARBA00008406"/>
    </source>
</evidence>
<evidence type="ECO:0000256" key="14">
    <source>
        <dbReference type="ARBA" id="ARBA00023136"/>
    </source>
</evidence>
<reference evidence="21" key="1">
    <citation type="submission" date="2017-03" db="EMBL/GenBank/DDBJ databases">
        <title>Genomes of endolithic fungi from Antarctica.</title>
        <authorList>
            <person name="Coleine C."/>
            <person name="Masonjones S."/>
            <person name="Stajich J.E."/>
        </authorList>
    </citation>
    <scope>NUCLEOTIDE SEQUENCE [LARGE SCALE GENOMIC DNA]</scope>
    <source>
        <strain evidence="21">CCFEE 5527</strain>
    </source>
</reference>
<dbReference type="UniPathway" id="UPA00802"/>
<evidence type="ECO:0000256" key="16">
    <source>
        <dbReference type="ARBA" id="ARBA00023268"/>
    </source>
</evidence>
<feature type="transmembrane region" description="Helical" evidence="19">
    <location>
        <begin position="36"/>
        <end position="55"/>
    </location>
</feature>
<evidence type="ECO:0000256" key="19">
    <source>
        <dbReference type="SAM" id="Phobius"/>
    </source>
</evidence>
<dbReference type="Gene3D" id="1.10.600.10">
    <property type="entry name" value="Farnesyl Diphosphate Synthase"/>
    <property type="match status" value="1"/>
</dbReference>
<organism evidence="20 21">
    <name type="scientific">Cryoendolithus antarcticus</name>
    <dbReference type="NCBI Taxonomy" id="1507870"/>
    <lineage>
        <taxon>Eukaryota</taxon>
        <taxon>Fungi</taxon>
        <taxon>Dikarya</taxon>
        <taxon>Ascomycota</taxon>
        <taxon>Pezizomycotina</taxon>
        <taxon>Dothideomycetes</taxon>
        <taxon>Dothideomycetidae</taxon>
        <taxon>Cladosporiales</taxon>
        <taxon>Cladosporiaceae</taxon>
        <taxon>Cryoendolithus</taxon>
    </lineage>
</organism>
<dbReference type="InParanoid" id="A0A1V8S969"/>
<evidence type="ECO:0000256" key="11">
    <source>
        <dbReference type="ARBA" id="ARBA00022692"/>
    </source>
</evidence>
<comment type="catalytic activity">
    <reaction evidence="17">
        <text>gamma-carotene = all-trans-beta-carotene</text>
        <dbReference type="Rhea" id="RHEA:32239"/>
        <dbReference type="ChEBI" id="CHEBI:17579"/>
        <dbReference type="ChEBI" id="CHEBI:27740"/>
        <dbReference type="EC" id="5.5.1.19"/>
    </reaction>
</comment>
<proteinExistence type="inferred from homology"/>
<keyword evidence="14 19" id="KW-0472">Membrane</keyword>
<dbReference type="OrthoDB" id="6600518at2759"/>
<feature type="transmembrane region" description="Helical" evidence="19">
    <location>
        <begin position="6"/>
        <end position="24"/>
    </location>
</feature>
<gene>
    <name evidence="20" type="ORF">B0A48_18255</name>
</gene>
<sequence length="615" mass="68942">MGYDYAIVHLKYTIPPAVLLSALYYPLNTRLDTYKLAFLITIAVLSTIPWDSYLIRTNIWSYPASVIIGPKLFDIPLEEVFFFVIQTWNTTVLYLLCSKATLHPVYLAREKKGDSWKWVKLVGQVGLGLVIKKSADWIREGKERTYLGLILAWACPFLFLLWSLAYQLLVNLPRTTTWLPIVVPTLYLWVVDSLALKRGTWVVNSGTKTGVYVPGFGLELEEAVFFALTNCLIVFGLVAFDNAVAVLNIFPAHFSEAPALPSPALLIRALLLPAAAYDEDRILGLQQSVDRLKRKSRSFYLASGTFSGRLRIDLVLLYSFCRVADDLIDNAQSPTEARDWVQKLRKYLELSYSAPTKGGDGSLRHARDRNQGVATHYAVQNFPQDAVLTLMLLPTERLNPEPLFELLKGFEMDLEFSKAGVLHTTPIKSEADLDIYGARVAGTVALLCIQLVLHHYPGASEAEAKRLMSAGNDMGIALQYTNIARDLAVDAVNGRSYVPPPWLKKEKLTSESFLSALTSGKADDDFLSRKIETMRSRLLDRAFLFYERSVGAIEELPSPARAPMRVAVESYMQIARELRTPGYKVKAGRATVPKWRRIVVAWKALMGPVKRRNGA</sequence>
<feature type="transmembrane region" description="Helical" evidence="19">
    <location>
        <begin position="146"/>
        <end position="165"/>
    </location>
</feature>
<dbReference type="GO" id="GO:0051996">
    <property type="term" value="F:squalene synthase [NAD(P)H] activity"/>
    <property type="evidence" value="ECO:0007669"/>
    <property type="project" value="InterPro"/>
</dbReference>
<evidence type="ECO:0000256" key="3">
    <source>
        <dbReference type="ARBA" id="ARBA00005089"/>
    </source>
</evidence>
<evidence type="ECO:0000256" key="7">
    <source>
        <dbReference type="ARBA" id="ARBA00012242"/>
    </source>
</evidence>
<dbReference type="PANTHER" id="PTHR31480">
    <property type="entry name" value="BIFUNCTIONAL LYCOPENE CYCLASE/PHYTOENE SYNTHASE"/>
    <property type="match status" value="1"/>
</dbReference>
<comment type="catalytic activity">
    <reaction evidence="18">
        <text>all-trans-lycopene = gamma-carotene</text>
        <dbReference type="Rhea" id="RHEA:32219"/>
        <dbReference type="ChEBI" id="CHEBI:15948"/>
        <dbReference type="ChEBI" id="CHEBI:27740"/>
        <dbReference type="EC" id="5.5.1.19"/>
    </reaction>
</comment>
<dbReference type="GO" id="GO:0016872">
    <property type="term" value="F:intramolecular lyase activity"/>
    <property type="evidence" value="ECO:0007669"/>
    <property type="project" value="InterPro"/>
</dbReference>
<dbReference type="CDD" id="cd00683">
    <property type="entry name" value="Trans_IPPS_HH"/>
    <property type="match status" value="1"/>
</dbReference>
<feature type="transmembrane region" description="Helical" evidence="19">
    <location>
        <begin position="80"/>
        <end position="102"/>
    </location>
</feature>
<accession>A0A1V8S969</accession>
<dbReference type="SUPFAM" id="SSF48576">
    <property type="entry name" value="Terpenoid synthases"/>
    <property type="match status" value="1"/>
</dbReference>
<dbReference type="EMBL" id="NAJO01000080">
    <property type="protein sequence ID" value="OQN95715.1"/>
    <property type="molecule type" value="Genomic_DNA"/>
</dbReference>
<keyword evidence="21" id="KW-1185">Reference proteome</keyword>
<dbReference type="STRING" id="1507870.A0A1V8S969"/>
<evidence type="ECO:0000256" key="4">
    <source>
        <dbReference type="ARBA" id="ARBA00005172"/>
    </source>
</evidence>
<dbReference type="GO" id="GO:0016117">
    <property type="term" value="P:carotenoid biosynthetic process"/>
    <property type="evidence" value="ECO:0007669"/>
    <property type="project" value="UniProtKB-KW"/>
</dbReference>
<comment type="similarity">
    <text evidence="6">In the C-terminal section; belongs to the phytoene/squalene synthase family.</text>
</comment>
<evidence type="ECO:0000256" key="13">
    <source>
        <dbReference type="ARBA" id="ARBA00022989"/>
    </source>
</evidence>
<comment type="catalytic activity">
    <reaction evidence="1">
        <text>2 (2E,6E,10E)-geranylgeranyl diphosphate = 15-cis-phytoene + 2 diphosphate</text>
        <dbReference type="Rhea" id="RHEA:34475"/>
        <dbReference type="ChEBI" id="CHEBI:27787"/>
        <dbReference type="ChEBI" id="CHEBI:33019"/>
        <dbReference type="ChEBI" id="CHEBI:58756"/>
        <dbReference type="EC" id="2.5.1.32"/>
    </reaction>
</comment>
<keyword evidence="10" id="KW-0808">Transferase</keyword>
<dbReference type="EC" id="5.5.1.19" evidence="7"/>
<dbReference type="InterPro" id="IPR033904">
    <property type="entry name" value="Trans_IPPS_HH"/>
</dbReference>
<comment type="similarity">
    <text evidence="5">In the N-terminal section; belongs to the lycopene beta-cyclase family.</text>
</comment>
<evidence type="ECO:0000256" key="10">
    <source>
        <dbReference type="ARBA" id="ARBA00022679"/>
    </source>
</evidence>
<evidence type="ECO:0000313" key="21">
    <source>
        <dbReference type="Proteomes" id="UP000192596"/>
    </source>
</evidence>
<dbReference type="Pfam" id="PF00494">
    <property type="entry name" value="SQS_PSY"/>
    <property type="match status" value="1"/>
</dbReference>
<dbReference type="SFLD" id="SFLDG01018">
    <property type="entry name" value="Squalene/Phytoene_Synthase_Lik"/>
    <property type="match status" value="1"/>
</dbReference>
<dbReference type="Proteomes" id="UP000192596">
    <property type="component" value="Unassembled WGS sequence"/>
</dbReference>
<evidence type="ECO:0000256" key="9">
    <source>
        <dbReference type="ARBA" id="ARBA00018909"/>
    </source>
</evidence>
<dbReference type="SFLD" id="SFLDG01212">
    <property type="entry name" value="Phytoene_synthase_like"/>
    <property type="match status" value="1"/>
</dbReference>
<comment type="pathway">
    <text evidence="4">Carotenoid biosynthesis; phytoene biosynthesis; all-trans-phytoene from geranylgeranyl diphosphate: step 1/1.</text>
</comment>
<evidence type="ECO:0000313" key="20">
    <source>
        <dbReference type="EMBL" id="OQN95715.1"/>
    </source>
</evidence>
<protein>
    <recommendedName>
        <fullName evidence="9">Bifunctional lycopene cyclase/phytoene synthase</fullName>
        <ecNumber evidence="8">2.5.1.32</ecNumber>
        <ecNumber evidence="7">5.5.1.19</ecNumber>
    </recommendedName>
</protein>
<dbReference type="UniPathway" id="UPA00799">
    <property type="reaction ID" value="UER00773"/>
</dbReference>
<dbReference type="InterPro" id="IPR008949">
    <property type="entry name" value="Isoprenoid_synthase_dom_sf"/>
</dbReference>
<keyword evidence="16" id="KW-0511">Multifunctional enzyme</keyword>
<keyword evidence="13 19" id="KW-1133">Transmembrane helix</keyword>
<comment type="pathway">
    <text evidence="3">Carotenoid biosynthesis; beta-carotene biosynthesis.</text>
</comment>
<evidence type="ECO:0000256" key="5">
    <source>
        <dbReference type="ARBA" id="ARBA00008247"/>
    </source>
</evidence>
<evidence type="ECO:0000256" key="2">
    <source>
        <dbReference type="ARBA" id="ARBA00004141"/>
    </source>
</evidence>
<comment type="caution">
    <text evidence="20">The sequence shown here is derived from an EMBL/GenBank/DDBJ whole genome shotgun (WGS) entry which is preliminary data.</text>
</comment>
<dbReference type="GO" id="GO:0004311">
    <property type="term" value="F:geranylgeranyl diphosphate synthase activity"/>
    <property type="evidence" value="ECO:0007669"/>
    <property type="project" value="InterPro"/>
</dbReference>
<dbReference type="InterPro" id="IPR044843">
    <property type="entry name" value="Trans_IPPS_bact-type"/>
</dbReference>
<dbReference type="NCBIfam" id="TIGR03462">
    <property type="entry name" value="CarR_dom_SF"/>
    <property type="match status" value="2"/>
</dbReference>
<keyword evidence="12" id="KW-0125">Carotenoid biosynthesis</keyword>